<dbReference type="AlphaFoldDB" id="A0A0D2CBQ7"/>
<evidence type="ECO:0000259" key="5">
    <source>
        <dbReference type="Pfam" id="PF01425"/>
    </source>
</evidence>
<dbReference type="GO" id="GO:0005634">
    <property type="term" value="C:nucleus"/>
    <property type="evidence" value="ECO:0007669"/>
    <property type="project" value="UniProtKB-SubCell"/>
</dbReference>
<dbReference type="Pfam" id="PF02671">
    <property type="entry name" value="PAH"/>
    <property type="match status" value="1"/>
</dbReference>
<dbReference type="PROSITE" id="PS51477">
    <property type="entry name" value="PAH"/>
    <property type="match status" value="1"/>
</dbReference>
<dbReference type="Gene3D" id="3.90.1300.10">
    <property type="entry name" value="Amidase signature (AS) domain"/>
    <property type="match status" value="1"/>
</dbReference>
<evidence type="ECO:0000313" key="7">
    <source>
        <dbReference type="Proteomes" id="UP000054266"/>
    </source>
</evidence>
<organism evidence="6 7">
    <name type="scientific">Phialophora macrospora</name>
    <dbReference type="NCBI Taxonomy" id="1851006"/>
    <lineage>
        <taxon>Eukaryota</taxon>
        <taxon>Fungi</taxon>
        <taxon>Dikarya</taxon>
        <taxon>Ascomycota</taxon>
        <taxon>Pezizomycotina</taxon>
        <taxon>Eurotiomycetes</taxon>
        <taxon>Chaetothyriomycetidae</taxon>
        <taxon>Chaetothyriales</taxon>
        <taxon>Herpotrichiellaceae</taxon>
        <taxon>Phialophora</taxon>
    </lineage>
</organism>
<accession>A0A0D2CBQ7</accession>
<dbReference type="SUPFAM" id="SSF47762">
    <property type="entry name" value="PAH2 domain"/>
    <property type="match status" value="1"/>
</dbReference>
<evidence type="ECO:0000256" key="2">
    <source>
        <dbReference type="ARBA" id="ARBA00022737"/>
    </source>
</evidence>
<dbReference type="SUPFAM" id="SSF75304">
    <property type="entry name" value="Amidase signature (AS) enzymes"/>
    <property type="match status" value="2"/>
</dbReference>
<dbReference type="PANTHER" id="PTHR42678:SF37">
    <property type="entry name" value="AMIDASE C869.01-RELATED"/>
    <property type="match status" value="1"/>
</dbReference>
<sequence length="682" mass="75066">MATDHSISGQSDPTSLEGNFVMLPDQSDTPEIFQLPSCNNLNLHEISVDELQHHYASGALSASDYVKFCLDRIQKINPYLECVIETNPDALEHAAALDEERRQGRVRGPLHGIPVLIKDNIATADKMQTTAGSWALLGCIVPKDAHIVHLLRESGAVIIGKSNLDEWAGMRGSIYAIGYSARGGQTRNPYRLNRSANGSSSGSAASVSANIVPLAFGTETDCSVISPGMVCGVAAIKPTVGLTSRGGVIPISETQDSVGHYGRCVADVARALDVVAGPDPDDKFSTDPGRRQPQSYYACLTDRHALKGARFGLPTRCFWDVAPFPQRLVAEKVLGLLKRAGAEIVPVDMPCAEERMGKDGIWDWERYGEDKPEISEITVSKVQTYYLMNAYLSKLKNTPIKTLEDVVRFNDENRGSEGGQAGVLPMFPDGQLLFRKCLDTKGIKDETYHAALKHIQLQCRQNGIDAALKGYREGSTKPFIGFNQAMGYVTKIKTRFAAQPEIYQQFLELLQDYQRESTPRSEVYAEVTRLFTSAPDLVAEFAQFLPEPPSEVGVAAEEEEKAIDALLFCDVKAGGIQIAAQAGYPVMSIPIGLDPDGMPVPLTLQHTAWHEDRLIKWASAIEDLLAHYNEEHDIPPTERWKRLGRVPPTYMNHLSKNIPTDMDYRWPGRHRDHAGAPSCAHE</sequence>
<keyword evidence="7" id="KW-1185">Reference proteome</keyword>
<dbReference type="InterPro" id="IPR003822">
    <property type="entry name" value="PAH"/>
</dbReference>
<dbReference type="Proteomes" id="UP000054266">
    <property type="component" value="Unassembled WGS sequence"/>
</dbReference>
<feature type="domain" description="Amidase" evidence="5">
    <location>
        <begin position="65"/>
        <end position="353"/>
    </location>
</feature>
<evidence type="ECO:0000256" key="4">
    <source>
        <dbReference type="PROSITE-ProRule" id="PRU00810"/>
    </source>
</evidence>
<name>A0A0D2CBQ7_9EURO</name>
<dbReference type="FunFam" id="1.20.1160.11:FF:000003">
    <property type="entry name" value="Paired amphipathic helix SIN3-like protein"/>
    <property type="match status" value="1"/>
</dbReference>
<evidence type="ECO:0000256" key="1">
    <source>
        <dbReference type="ARBA" id="ARBA00004123"/>
    </source>
</evidence>
<dbReference type="InterPro" id="IPR036600">
    <property type="entry name" value="PAH_sf"/>
</dbReference>
<keyword evidence="3 4" id="KW-0539">Nucleus</keyword>
<evidence type="ECO:0000256" key="3">
    <source>
        <dbReference type="ARBA" id="ARBA00023242"/>
    </source>
</evidence>
<gene>
    <name evidence="6" type="ORF">PV04_10614</name>
</gene>
<comment type="subcellular location">
    <subcellularLocation>
        <location evidence="1 4">Nucleus</location>
    </subcellularLocation>
</comment>
<dbReference type="Gene3D" id="1.20.1160.11">
    <property type="entry name" value="Paired amphipathic helix"/>
    <property type="match status" value="1"/>
</dbReference>
<dbReference type="InterPro" id="IPR036928">
    <property type="entry name" value="AS_sf"/>
</dbReference>
<dbReference type="PANTHER" id="PTHR42678">
    <property type="entry name" value="AMIDASE"/>
    <property type="match status" value="1"/>
</dbReference>
<protein>
    <recommendedName>
        <fullName evidence="5">Amidase domain-containing protein</fullName>
    </recommendedName>
</protein>
<dbReference type="EMBL" id="KN846963">
    <property type="protein sequence ID" value="KIW62441.1"/>
    <property type="molecule type" value="Genomic_DNA"/>
</dbReference>
<dbReference type="HOGENOM" id="CLU_009600_14_4_1"/>
<proteinExistence type="predicted"/>
<reference evidence="6 7" key="1">
    <citation type="submission" date="2015-01" db="EMBL/GenBank/DDBJ databases">
        <title>The Genome Sequence of Capronia semiimmersa CBS27337.</title>
        <authorList>
            <consortium name="The Broad Institute Genomics Platform"/>
            <person name="Cuomo C."/>
            <person name="de Hoog S."/>
            <person name="Gorbushina A."/>
            <person name="Stielow B."/>
            <person name="Teixiera M."/>
            <person name="Abouelleil A."/>
            <person name="Chapman S.B."/>
            <person name="Priest M."/>
            <person name="Young S.K."/>
            <person name="Wortman J."/>
            <person name="Nusbaum C."/>
            <person name="Birren B."/>
        </authorList>
    </citation>
    <scope>NUCLEOTIDE SEQUENCE [LARGE SCALE GENOMIC DNA]</scope>
    <source>
        <strain evidence="6 7">CBS 27337</strain>
    </source>
</reference>
<evidence type="ECO:0000313" key="6">
    <source>
        <dbReference type="EMBL" id="KIW62441.1"/>
    </source>
</evidence>
<dbReference type="Pfam" id="PF01425">
    <property type="entry name" value="Amidase"/>
    <property type="match status" value="1"/>
</dbReference>
<dbReference type="InterPro" id="IPR023631">
    <property type="entry name" value="Amidase_dom"/>
</dbReference>
<dbReference type="GO" id="GO:0006355">
    <property type="term" value="P:regulation of DNA-templated transcription"/>
    <property type="evidence" value="ECO:0007669"/>
    <property type="project" value="InterPro"/>
</dbReference>
<dbReference type="STRING" id="5601.A0A0D2CBQ7"/>
<keyword evidence="2" id="KW-0677">Repeat</keyword>